<comment type="caution">
    <text evidence="1">The sequence shown here is derived from an EMBL/GenBank/DDBJ whole genome shotgun (WGS) entry which is preliminary data.</text>
</comment>
<evidence type="ECO:0000313" key="2">
    <source>
        <dbReference type="Proteomes" id="UP001055811"/>
    </source>
</evidence>
<reference evidence="1 2" key="2">
    <citation type="journal article" date="2022" name="Mol. Ecol. Resour.">
        <title>The genomes of chicory, endive, great burdock and yacon provide insights into Asteraceae paleo-polyploidization history and plant inulin production.</title>
        <authorList>
            <person name="Fan W."/>
            <person name="Wang S."/>
            <person name="Wang H."/>
            <person name="Wang A."/>
            <person name="Jiang F."/>
            <person name="Liu H."/>
            <person name="Zhao H."/>
            <person name="Xu D."/>
            <person name="Zhang Y."/>
        </authorList>
    </citation>
    <scope>NUCLEOTIDE SEQUENCE [LARGE SCALE GENOMIC DNA]</scope>
    <source>
        <strain evidence="2">cv. Punajuju</strain>
        <tissue evidence="1">Leaves</tissue>
    </source>
</reference>
<dbReference type="Proteomes" id="UP001055811">
    <property type="component" value="Linkage Group LG03"/>
</dbReference>
<gene>
    <name evidence="1" type="ORF">L2E82_17210</name>
</gene>
<proteinExistence type="predicted"/>
<dbReference type="EMBL" id="CM042011">
    <property type="protein sequence ID" value="KAI3767124.1"/>
    <property type="molecule type" value="Genomic_DNA"/>
</dbReference>
<organism evidence="1 2">
    <name type="scientific">Cichorium intybus</name>
    <name type="common">Chicory</name>
    <dbReference type="NCBI Taxonomy" id="13427"/>
    <lineage>
        <taxon>Eukaryota</taxon>
        <taxon>Viridiplantae</taxon>
        <taxon>Streptophyta</taxon>
        <taxon>Embryophyta</taxon>
        <taxon>Tracheophyta</taxon>
        <taxon>Spermatophyta</taxon>
        <taxon>Magnoliopsida</taxon>
        <taxon>eudicotyledons</taxon>
        <taxon>Gunneridae</taxon>
        <taxon>Pentapetalae</taxon>
        <taxon>asterids</taxon>
        <taxon>campanulids</taxon>
        <taxon>Asterales</taxon>
        <taxon>Asteraceae</taxon>
        <taxon>Cichorioideae</taxon>
        <taxon>Cichorieae</taxon>
        <taxon>Cichoriinae</taxon>
        <taxon>Cichorium</taxon>
    </lineage>
</organism>
<accession>A0ACB9F752</accession>
<name>A0ACB9F752_CICIN</name>
<sequence length="94" mass="10880">MRVPYHGSRTLSFLVSFYTNVTGVEAEYIDKTSLDKMDTFVHENENKSEPEFCPFSWAKSSENVLRQETSLFMATVFVVFRSLYLTYPFIVTSA</sequence>
<reference evidence="2" key="1">
    <citation type="journal article" date="2022" name="Mol. Ecol. Resour.">
        <title>The genomes of chicory, endive, great burdock and yacon provide insights into Asteraceae palaeo-polyploidization history and plant inulin production.</title>
        <authorList>
            <person name="Fan W."/>
            <person name="Wang S."/>
            <person name="Wang H."/>
            <person name="Wang A."/>
            <person name="Jiang F."/>
            <person name="Liu H."/>
            <person name="Zhao H."/>
            <person name="Xu D."/>
            <person name="Zhang Y."/>
        </authorList>
    </citation>
    <scope>NUCLEOTIDE SEQUENCE [LARGE SCALE GENOMIC DNA]</scope>
    <source>
        <strain evidence="2">cv. Punajuju</strain>
    </source>
</reference>
<evidence type="ECO:0000313" key="1">
    <source>
        <dbReference type="EMBL" id="KAI3767124.1"/>
    </source>
</evidence>
<protein>
    <submittedName>
        <fullName evidence="1">Uncharacterized protein</fullName>
    </submittedName>
</protein>
<keyword evidence="2" id="KW-1185">Reference proteome</keyword>